<name>A0A427YLI3_9TREE</name>
<dbReference type="STRING" id="1890683.A0A427YLI3"/>
<dbReference type="CDD" id="cd04301">
    <property type="entry name" value="NAT_SF"/>
    <property type="match status" value="1"/>
</dbReference>
<comment type="caution">
    <text evidence="4">The sequence shown here is derived from an EMBL/GenBank/DDBJ whole genome shotgun (WGS) entry which is preliminary data.</text>
</comment>
<dbReference type="Proteomes" id="UP000279259">
    <property type="component" value="Unassembled WGS sequence"/>
</dbReference>
<dbReference type="InterPro" id="IPR016181">
    <property type="entry name" value="Acyl_CoA_acyltransferase"/>
</dbReference>
<dbReference type="InterPro" id="IPR000182">
    <property type="entry name" value="GNAT_dom"/>
</dbReference>
<gene>
    <name evidence="4" type="ORF">EHS25_009342</name>
</gene>
<keyword evidence="5" id="KW-1185">Reference proteome</keyword>
<sequence length="211" mass="23129">MSSPARTDARLVEAGVDGQHPGEPSGSTTPSTTSTTRPAPLIRFARPDSPDADAIASIGRRVFGATFASITSPANMVWYLDSAYTPSVILSDIQNPDLVVLVAEVAGEIAGFTYIAKNTWEDCLEGWPNPVEIRRIYVDTTHHGGGVAKALAERALQWAREQEYESVWLGVLPENERAVAFYKKFGFEKIGNHEFTWGDTLDLDDIMAMRL</sequence>
<evidence type="ECO:0000313" key="4">
    <source>
        <dbReference type="EMBL" id="RSH91972.1"/>
    </source>
</evidence>
<feature type="compositionally biased region" description="Low complexity" evidence="2">
    <location>
        <begin position="24"/>
        <end position="39"/>
    </location>
</feature>
<dbReference type="InterPro" id="IPR050769">
    <property type="entry name" value="NAT_camello-type"/>
</dbReference>
<dbReference type="AlphaFoldDB" id="A0A427YLI3"/>
<dbReference type="Gene3D" id="3.40.630.30">
    <property type="match status" value="1"/>
</dbReference>
<dbReference type="OrthoDB" id="9975416at2759"/>
<accession>A0A427YLI3</accession>
<protein>
    <recommendedName>
        <fullName evidence="3">N-acetyltransferase domain-containing protein</fullName>
    </recommendedName>
</protein>
<feature type="domain" description="N-acetyltransferase" evidence="3">
    <location>
        <begin position="40"/>
        <end position="211"/>
    </location>
</feature>
<dbReference type="PROSITE" id="PS51186">
    <property type="entry name" value="GNAT"/>
    <property type="match status" value="1"/>
</dbReference>
<dbReference type="SUPFAM" id="SSF55729">
    <property type="entry name" value="Acyl-CoA N-acyltransferases (Nat)"/>
    <property type="match status" value="1"/>
</dbReference>
<dbReference type="Pfam" id="PF00583">
    <property type="entry name" value="Acetyltransf_1"/>
    <property type="match status" value="1"/>
</dbReference>
<evidence type="ECO:0000256" key="2">
    <source>
        <dbReference type="SAM" id="MobiDB-lite"/>
    </source>
</evidence>
<evidence type="ECO:0000256" key="1">
    <source>
        <dbReference type="ARBA" id="ARBA00022679"/>
    </source>
</evidence>
<proteinExistence type="predicted"/>
<keyword evidence="1" id="KW-0808">Transferase</keyword>
<dbReference type="EMBL" id="RSCD01000007">
    <property type="protein sequence ID" value="RSH91972.1"/>
    <property type="molecule type" value="Genomic_DNA"/>
</dbReference>
<dbReference type="PANTHER" id="PTHR13947">
    <property type="entry name" value="GNAT FAMILY N-ACETYLTRANSFERASE"/>
    <property type="match status" value="1"/>
</dbReference>
<dbReference type="GO" id="GO:0008080">
    <property type="term" value="F:N-acetyltransferase activity"/>
    <property type="evidence" value="ECO:0007669"/>
    <property type="project" value="InterPro"/>
</dbReference>
<organism evidence="4 5">
    <name type="scientific">Saitozyma podzolica</name>
    <dbReference type="NCBI Taxonomy" id="1890683"/>
    <lineage>
        <taxon>Eukaryota</taxon>
        <taxon>Fungi</taxon>
        <taxon>Dikarya</taxon>
        <taxon>Basidiomycota</taxon>
        <taxon>Agaricomycotina</taxon>
        <taxon>Tremellomycetes</taxon>
        <taxon>Tremellales</taxon>
        <taxon>Trimorphomycetaceae</taxon>
        <taxon>Saitozyma</taxon>
    </lineage>
</organism>
<dbReference type="PANTHER" id="PTHR13947:SF37">
    <property type="entry name" value="LD18367P"/>
    <property type="match status" value="1"/>
</dbReference>
<feature type="region of interest" description="Disordered" evidence="2">
    <location>
        <begin position="1"/>
        <end position="39"/>
    </location>
</feature>
<evidence type="ECO:0000259" key="3">
    <source>
        <dbReference type="PROSITE" id="PS51186"/>
    </source>
</evidence>
<evidence type="ECO:0000313" key="5">
    <source>
        <dbReference type="Proteomes" id="UP000279259"/>
    </source>
</evidence>
<reference evidence="4 5" key="1">
    <citation type="submission" date="2018-11" db="EMBL/GenBank/DDBJ databases">
        <title>Genome sequence of Saitozyma podzolica DSM 27192.</title>
        <authorList>
            <person name="Aliyu H."/>
            <person name="Gorte O."/>
            <person name="Ochsenreither K."/>
        </authorList>
    </citation>
    <scope>NUCLEOTIDE SEQUENCE [LARGE SCALE GENOMIC DNA]</scope>
    <source>
        <strain evidence="4 5">DSM 27192</strain>
    </source>
</reference>